<feature type="coiled-coil region" evidence="1">
    <location>
        <begin position="78"/>
        <end position="107"/>
    </location>
</feature>
<dbReference type="AlphaFoldDB" id="A0A9W8L4H8"/>
<gene>
    <name evidence="2" type="ORF">IWW39_002415</name>
</gene>
<organism evidence="2 3">
    <name type="scientific">Coemansia spiralis</name>
    <dbReference type="NCBI Taxonomy" id="417178"/>
    <lineage>
        <taxon>Eukaryota</taxon>
        <taxon>Fungi</taxon>
        <taxon>Fungi incertae sedis</taxon>
        <taxon>Zoopagomycota</taxon>
        <taxon>Kickxellomycotina</taxon>
        <taxon>Kickxellomycetes</taxon>
        <taxon>Kickxellales</taxon>
        <taxon>Kickxellaceae</taxon>
        <taxon>Coemansia</taxon>
    </lineage>
</organism>
<sequence length="125" mass="14261">MPEFFVAEHIKPLVRYAHFEKGYQSVVFDVNKIEFQLGKALKASGIGILFYHKGECRAVHDTFDDELFKAELERLPSLDELSVARAKEKAKAKAKEKEAKAKLSRKSDADRDALKKYEPITCVIM</sequence>
<name>A0A9W8L4H8_9FUNG</name>
<proteinExistence type="predicted"/>
<comment type="caution">
    <text evidence="2">The sequence shown here is derived from an EMBL/GenBank/DDBJ whole genome shotgun (WGS) entry which is preliminary data.</text>
</comment>
<reference evidence="2" key="1">
    <citation type="submission" date="2022-07" db="EMBL/GenBank/DDBJ databases">
        <title>Phylogenomic reconstructions and comparative analyses of Kickxellomycotina fungi.</title>
        <authorList>
            <person name="Reynolds N.K."/>
            <person name="Stajich J.E."/>
            <person name="Barry K."/>
            <person name="Grigoriev I.V."/>
            <person name="Crous P."/>
            <person name="Smith M.E."/>
        </authorList>
    </citation>
    <scope>NUCLEOTIDE SEQUENCE</scope>
    <source>
        <strain evidence="2">CBS 109367</strain>
    </source>
</reference>
<dbReference type="OrthoDB" id="10608136at2759"/>
<keyword evidence="3" id="KW-1185">Reference proteome</keyword>
<accession>A0A9W8L4H8</accession>
<evidence type="ECO:0000313" key="2">
    <source>
        <dbReference type="EMBL" id="KAJ2688146.1"/>
    </source>
</evidence>
<dbReference type="Proteomes" id="UP001151516">
    <property type="component" value="Unassembled WGS sequence"/>
</dbReference>
<keyword evidence="1" id="KW-0175">Coiled coil</keyword>
<dbReference type="EMBL" id="JANBTX010000053">
    <property type="protein sequence ID" value="KAJ2688146.1"/>
    <property type="molecule type" value="Genomic_DNA"/>
</dbReference>
<evidence type="ECO:0000256" key="1">
    <source>
        <dbReference type="SAM" id="Coils"/>
    </source>
</evidence>
<evidence type="ECO:0000313" key="3">
    <source>
        <dbReference type="Proteomes" id="UP001151516"/>
    </source>
</evidence>
<protein>
    <submittedName>
        <fullName evidence="2">Uncharacterized protein</fullName>
    </submittedName>
</protein>